<reference evidence="2" key="1">
    <citation type="submission" date="2025-08" db="UniProtKB">
        <authorList>
            <consortium name="RefSeq"/>
        </authorList>
    </citation>
    <scope>IDENTIFICATION</scope>
</reference>
<dbReference type="RefSeq" id="XP_003740925.2">
    <property type="nucleotide sequence ID" value="XM_003740877.3"/>
</dbReference>
<dbReference type="InterPro" id="IPR027844">
    <property type="entry name" value="INTS15"/>
</dbReference>
<protein>
    <submittedName>
        <fullName evidence="2">Uncharacterized protein C7orf26 homolog</fullName>
    </submittedName>
</protein>
<dbReference type="PANTHER" id="PTHR14540">
    <property type="entry name" value="INTEGRATOR COMPLEX SUBUNIT 15"/>
    <property type="match status" value="1"/>
</dbReference>
<organism evidence="1 2">
    <name type="scientific">Galendromus occidentalis</name>
    <name type="common">western predatory mite</name>
    <dbReference type="NCBI Taxonomy" id="34638"/>
    <lineage>
        <taxon>Eukaryota</taxon>
        <taxon>Metazoa</taxon>
        <taxon>Ecdysozoa</taxon>
        <taxon>Arthropoda</taxon>
        <taxon>Chelicerata</taxon>
        <taxon>Arachnida</taxon>
        <taxon>Acari</taxon>
        <taxon>Parasitiformes</taxon>
        <taxon>Mesostigmata</taxon>
        <taxon>Gamasina</taxon>
        <taxon>Phytoseioidea</taxon>
        <taxon>Phytoseiidae</taxon>
        <taxon>Typhlodrominae</taxon>
        <taxon>Galendromus</taxon>
    </lineage>
</organism>
<name>A0AAJ6QQZ3_9ACAR</name>
<proteinExistence type="predicted"/>
<dbReference type="AlphaFoldDB" id="A0AAJ6QQZ3"/>
<dbReference type="GeneID" id="100904846"/>
<dbReference type="Proteomes" id="UP000694867">
    <property type="component" value="Unplaced"/>
</dbReference>
<accession>A0AAJ6QQZ3</accession>
<dbReference type="PANTHER" id="PTHR14540:SF2">
    <property type="entry name" value="INTEGRATOR COMPLEX SUBUNIT 15"/>
    <property type="match status" value="1"/>
</dbReference>
<evidence type="ECO:0000313" key="2">
    <source>
        <dbReference type="RefSeq" id="XP_003740925.2"/>
    </source>
</evidence>
<keyword evidence="1" id="KW-1185">Reference proteome</keyword>
<sequence length="343" mass="38769">MTTEIASDIKKLLRKQEFPTVAIEAIGQLQKILANFVGMSVPQQVVQVCNEVLEEFVFFEKKRKKLSAIREIQILDLICASFQTCAQESCRNLFFVMFPPTDKRLLDQRMPILTRLISLAVTLKVDTILDCAAFWFHVVGIKTTVSLQLVEYLLRDLFESGTSPCLSHEPALLVNTSPAFCATFVTATTFIYSMRLPPKALLELLATWLEENLYLSYVPLETVMPTAQTFVPGLIRWIVLTDPNSETDASVTNRLHLALLKIILKAPQGIIQVDNFVALFEALEKPSELQIERFVQILQAALTAQCVQGKPEELRRVIEGFPPTKLRDLVLEYNVKDPLQKLS</sequence>
<evidence type="ECO:0000313" key="1">
    <source>
        <dbReference type="Proteomes" id="UP000694867"/>
    </source>
</evidence>
<gene>
    <name evidence="2" type="primary">LOC100904846</name>
</gene>
<dbReference type="KEGG" id="goe:100904846"/>
<dbReference type="Pfam" id="PF14964">
    <property type="entry name" value="INTS15"/>
    <property type="match status" value="1"/>
</dbReference>